<dbReference type="InterPro" id="IPR008915">
    <property type="entry name" value="Peptidase_M50"/>
</dbReference>
<reference evidence="13 14" key="1">
    <citation type="submission" date="2020-07" db="EMBL/GenBank/DDBJ databases">
        <title>Facklamia lactis sp. nov., isolated from raw milk.</title>
        <authorList>
            <person name="Doll E.V."/>
            <person name="Huptas C."/>
            <person name="Staib L."/>
            <person name="Wenning M."/>
            <person name="Scherer S."/>
        </authorList>
    </citation>
    <scope>NUCLEOTIDE SEQUENCE [LARGE SCALE GENOMIC DNA]</scope>
    <source>
        <strain evidence="13 14">DSM 111018</strain>
    </source>
</reference>
<comment type="cofactor">
    <cofactor evidence="1 11">
        <name>Zn(2+)</name>
        <dbReference type="ChEBI" id="CHEBI:29105"/>
    </cofactor>
</comment>
<comment type="caution">
    <text evidence="13">The sequence shown here is derived from an EMBL/GenBank/DDBJ whole genome shotgun (WGS) entry which is preliminary data.</text>
</comment>
<dbReference type="Pfam" id="PF17820">
    <property type="entry name" value="PDZ_6"/>
    <property type="match status" value="1"/>
</dbReference>
<evidence type="ECO:0000256" key="6">
    <source>
        <dbReference type="ARBA" id="ARBA00022801"/>
    </source>
</evidence>
<feature type="transmembrane region" description="Helical" evidence="11">
    <location>
        <begin position="349"/>
        <end position="368"/>
    </location>
</feature>
<sequence length="422" mass="46428">MVKTILVFLVIFSIIVVIHEFGHFYWAKKAGILVREFSLGMGPKLFAKQAKDGTTYTVRMLPLGGYVRLAGLGEEEMIQPGQSVGIILNEQDKVVKVNTSEKQAQLEELPIQIDHVDLVDEMKISGYVTGQDERKDFEVDRQAEIIEPDGTIVRVAPKESRYESVSVFNKILTNFGGPLNNFILSILAFTIVGFMLPNVPNYSNEIGEVIENSSAEEAGLLAGDRILSIEGISTKNWNELTAEIAKYPDKSVEIEVERDNKQMTVPAKVSSSEMENGQKVASLGITIKKSTAVLDRILFGFTATWNVVMMVLGALSTIFTRGFDLNMFGGPVAMAQATSQVANEQLVDIIWFLASLSTNLGIINLLPIPALDGGKIVMNLVELLRGKPLSQEKEGLITLVGVVLLLVLMVAVTWNDIMRAFF</sequence>
<dbReference type="GO" id="GO:0008237">
    <property type="term" value="F:metallopeptidase activity"/>
    <property type="evidence" value="ECO:0007669"/>
    <property type="project" value="UniProtKB-KW"/>
</dbReference>
<evidence type="ECO:0000256" key="9">
    <source>
        <dbReference type="ARBA" id="ARBA00023049"/>
    </source>
</evidence>
<protein>
    <recommendedName>
        <fullName evidence="11">Zinc metalloprotease</fullName>
        <ecNumber evidence="11">3.4.24.-</ecNumber>
    </recommendedName>
</protein>
<dbReference type="InterPro" id="IPR041489">
    <property type="entry name" value="PDZ_6"/>
</dbReference>
<keyword evidence="6 11" id="KW-0378">Hydrolase</keyword>
<keyword evidence="8 11" id="KW-1133">Transmembrane helix</keyword>
<name>A0ABS0LPQ6_9LACT</name>
<evidence type="ECO:0000256" key="4">
    <source>
        <dbReference type="ARBA" id="ARBA00022670"/>
    </source>
</evidence>
<comment type="subcellular location">
    <subcellularLocation>
        <location evidence="2">Membrane</location>
        <topology evidence="2">Multi-pass membrane protein</topology>
    </subcellularLocation>
</comment>
<dbReference type="CDD" id="cd23081">
    <property type="entry name" value="cpPDZ_EcRseP-like"/>
    <property type="match status" value="1"/>
</dbReference>
<dbReference type="CDD" id="cd06163">
    <property type="entry name" value="S2P-M50_PDZ_RseP-like"/>
    <property type="match status" value="1"/>
</dbReference>
<dbReference type="Proteomes" id="UP000721415">
    <property type="component" value="Unassembled WGS sequence"/>
</dbReference>
<dbReference type="EC" id="3.4.24.-" evidence="11"/>
<dbReference type="SMART" id="SM00228">
    <property type="entry name" value="PDZ"/>
    <property type="match status" value="1"/>
</dbReference>
<evidence type="ECO:0000256" key="3">
    <source>
        <dbReference type="ARBA" id="ARBA00007931"/>
    </source>
</evidence>
<evidence type="ECO:0000259" key="12">
    <source>
        <dbReference type="PROSITE" id="PS50106"/>
    </source>
</evidence>
<evidence type="ECO:0000256" key="7">
    <source>
        <dbReference type="ARBA" id="ARBA00022833"/>
    </source>
</evidence>
<evidence type="ECO:0000256" key="1">
    <source>
        <dbReference type="ARBA" id="ARBA00001947"/>
    </source>
</evidence>
<feature type="transmembrane region" description="Helical" evidence="11">
    <location>
        <begin position="6"/>
        <end position="26"/>
    </location>
</feature>
<dbReference type="InterPro" id="IPR036034">
    <property type="entry name" value="PDZ_sf"/>
</dbReference>
<gene>
    <name evidence="13" type="primary">rseP</name>
    <name evidence="13" type="ORF">HZY91_00130</name>
</gene>
<organism evidence="13 14">
    <name type="scientific">Facklamia lactis</name>
    <dbReference type="NCBI Taxonomy" id="2749967"/>
    <lineage>
        <taxon>Bacteria</taxon>
        <taxon>Bacillati</taxon>
        <taxon>Bacillota</taxon>
        <taxon>Bacilli</taxon>
        <taxon>Lactobacillales</taxon>
        <taxon>Aerococcaceae</taxon>
        <taxon>Facklamia</taxon>
    </lineage>
</organism>
<dbReference type="InterPro" id="IPR004387">
    <property type="entry name" value="Pept_M50_Zn"/>
</dbReference>
<comment type="similarity">
    <text evidence="3 11">Belongs to the peptidase M50B family.</text>
</comment>
<dbReference type="Gene3D" id="2.30.42.10">
    <property type="match status" value="1"/>
</dbReference>
<feature type="transmembrane region" description="Helical" evidence="11">
    <location>
        <begin position="297"/>
        <end position="319"/>
    </location>
</feature>
<feature type="transmembrane region" description="Helical" evidence="11">
    <location>
        <begin position="395"/>
        <end position="414"/>
    </location>
</feature>
<proteinExistence type="inferred from homology"/>
<dbReference type="InterPro" id="IPR001478">
    <property type="entry name" value="PDZ"/>
</dbReference>
<dbReference type="PANTHER" id="PTHR42837">
    <property type="entry name" value="REGULATOR OF SIGMA-E PROTEASE RSEP"/>
    <property type="match status" value="1"/>
</dbReference>
<dbReference type="EMBL" id="JACBXQ010000001">
    <property type="protein sequence ID" value="MBG9985294.1"/>
    <property type="molecule type" value="Genomic_DNA"/>
</dbReference>
<dbReference type="PANTHER" id="PTHR42837:SF2">
    <property type="entry name" value="MEMBRANE METALLOPROTEASE ARASP2, CHLOROPLASTIC-RELATED"/>
    <property type="match status" value="1"/>
</dbReference>
<accession>A0ABS0LPQ6</accession>
<evidence type="ECO:0000256" key="10">
    <source>
        <dbReference type="ARBA" id="ARBA00023136"/>
    </source>
</evidence>
<keyword evidence="7 11" id="KW-0862">Zinc</keyword>
<evidence type="ECO:0000256" key="5">
    <source>
        <dbReference type="ARBA" id="ARBA00022692"/>
    </source>
</evidence>
<keyword evidence="5 11" id="KW-0812">Transmembrane</keyword>
<evidence type="ECO:0000256" key="8">
    <source>
        <dbReference type="ARBA" id="ARBA00022989"/>
    </source>
</evidence>
<evidence type="ECO:0000256" key="2">
    <source>
        <dbReference type="ARBA" id="ARBA00004141"/>
    </source>
</evidence>
<dbReference type="SUPFAM" id="SSF50156">
    <property type="entry name" value="PDZ domain-like"/>
    <property type="match status" value="1"/>
</dbReference>
<keyword evidence="14" id="KW-1185">Reference proteome</keyword>
<keyword evidence="9 11" id="KW-0482">Metalloprotease</keyword>
<dbReference type="RefSeq" id="WP_197113240.1">
    <property type="nucleotide sequence ID" value="NZ_JACBXQ010000001.1"/>
</dbReference>
<evidence type="ECO:0000313" key="14">
    <source>
        <dbReference type="Proteomes" id="UP000721415"/>
    </source>
</evidence>
<keyword evidence="4" id="KW-0645">Protease</keyword>
<dbReference type="Pfam" id="PF02163">
    <property type="entry name" value="Peptidase_M50"/>
    <property type="match status" value="1"/>
</dbReference>
<evidence type="ECO:0000256" key="11">
    <source>
        <dbReference type="RuleBase" id="RU362031"/>
    </source>
</evidence>
<feature type="domain" description="PDZ" evidence="12">
    <location>
        <begin position="192"/>
        <end position="260"/>
    </location>
</feature>
<dbReference type="PROSITE" id="PS50106">
    <property type="entry name" value="PDZ"/>
    <property type="match status" value="1"/>
</dbReference>
<dbReference type="NCBIfam" id="TIGR00054">
    <property type="entry name" value="RIP metalloprotease RseP"/>
    <property type="match status" value="1"/>
</dbReference>
<keyword evidence="11" id="KW-0479">Metal-binding</keyword>
<evidence type="ECO:0000313" key="13">
    <source>
        <dbReference type="EMBL" id="MBG9985294.1"/>
    </source>
</evidence>
<keyword evidence="10 11" id="KW-0472">Membrane</keyword>